<keyword evidence="2" id="KW-1185">Reference proteome</keyword>
<dbReference type="AlphaFoldDB" id="A0AAV9N4S2"/>
<evidence type="ECO:0000313" key="2">
    <source>
        <dbReference type="Proteomes" id="UP001358417"/>
    </source>
</evidence>
<evidence type="ECO:0008006" key="3">
    <source>
        <dbReference type="Google" id="ProtNLM"/>
    </source>
</evidence>
<name>A0AAV9N4S2_9EURO</name>
<dbReference type="EMBL" id="JAVRRD010000020">
    <property type="protein sequence ID" value="KAK5049075.1"/>
    <property type="molecule type" value="Genomic_DNA"/>
</dbReference>
<dbReference type="Proteomes" id="UP001358417">
    <property type="component" value="Unassembled WGS sequence"/>
</dbReference>
<reference evidence="1 2" key="1">
    <citation type="submission" date="2023-08" db="EMBL/GenBank/DDBJ databases">
        <title>Black Yeasts Isolated from many extreme environments.</title>
        <authorList>
            <person name="Coleine C."/>
            <person name="Stajich J.E."/>
            <person name="Selbmann L."/>
        </authorList>
    </citation>
    <scope>NUCLEOTIDE SEQUENCE [LARGE SCALE GENOMIC DNA]</scope>
    <source>
        <strain evidence="1 2">CCFEE 5792</strain>
    </source>
</reference>
<evidence type="ECO:0000313" key="1">
    <source>
        <dbReference type="EMBL" id="KAK5049075.1"/>
    </source>
</evidence>
<proteinExistence type="predicted"/>
<dbReference type="GeneID" id="89973675"/>
<accession>A0AAV9N4S2</accession>
<gene>
    <name evidence="1" type="ORF">LTR84_005498</name>
</gene>
<organism evidence="1 2">
    <name type="scientific">Exophiala bonariae</name>
    <dbReference type="NCBI Taxonomy" id="1690606"/>
    <lineage>
        <taxon>Eukaryota</taxon>
        <taxon>Fungi</taxon>
        <taxon>Dikarya</taxon>
        <taxon>Ascomycota</taxon>
        <taxon>Pezizomycotina</taxon>
        <taxon>Eurotiomycetes</taxon>
        <taxon>Chaetothyriomycetidae</taxon>
        <taxon>Chaetothyriales</taxon>
        <taxon>Herpotrichiellaceae</taxon>
        <taxon>Exophiala</taxon>
    </lineage>
</organism>
<sequence length="271" mass="30224">MTNLAHVSEKDVSHGKISSLDKGLTVTGTTIANVLEDGVTATLLFEDGSVLGPTDKNEIVIKATSRLTGVIIKDSAAFDGQWQVASAYAADEGYKVTLRSKSDEIINENGSTTWTYNLILELQHPLTRTRELYLHRVTTPELVEDTPPAPGALEAFLALISDRNESTTITRSRDFFGASFDFGPVGVDLEWDVGDQSLKGTLKLLGYDTISVHMKLGQATDFNLPDVGLYRKIHVWIWISSVSVDLEIRYEEFKFPKYVKKHREREPCIRF</sequence>
<comment type="caution">
    <text evidence="1">The sequence shown here is derived from an EMBL/GenBank/DDBJ whole genome shotgun (WGS) entry which is preliminary data.</text>
</comment>
<dbReference type="RefSeq" id="XP_064704280.1">
    <property type="nucleotide sequence ID" value="XM_064849066.1"/>
</dbReference>
<protein>
    <recommendedName>
        <fullName evidence="3">Arrestin-like N-terminal domain-containing protein</fullName>
    </recommendedName>
</protein>